<organism evidence="2">
    <name type="scientific">blood disease bacterium R229</name>
    <dbReference type="NCBI Taxonomy" id="741978"/>
    <lineage>
        <taxon>Bacteria</taxon>
        <taxon>Pseudomonadati</taxon>
        <taxon>Pseudomonadota</taxon>
        <taxon>Betaproteobacteria</taxon>
        <taxon>Burkholderiales</taxon>
        <taxon>Burkholderiaceae</taxon>
        <taxon>Ralstonia</taxon>
        <taxon>Ralstonia solanacearum species complex</taxon>
    </lineage>
</organism>
<evidence type="ECO:0000313" key="2">
    <source>
        <dbReference type="EMBL" id="CCA82144.1"/>
    </source>
</evidence>
<feature type="region of interest" description="Disordered" evidence="1">
    <location>
        <begin position="213"/>
        <end position="237"/>
    </location>
</feature>
<dbReference type="EMBL" id="FR854074">
    <property type="protein sequence ID" value="CCA82144.1"/>
    <property type="molecule type" value="Genomic_DNA"/>
</dbReference>
<reference evidence="2" key="2">
    <citation type="submission" date="2011-04" db="EMBL/GenBank/DDBJ databases">
        <authorList>
            <person name="Genoscope - CEA"/>
        </authorList>
    </citation>
    <scope>NUCLEOTIDE SEQUENCE</scope>
    <source>
        <strain evidence="2">R229</strain>
    </source>
</reference>
<sequence>MPSPSLVRTGCRLPNRTSRSFARSSPISSCGCGTLTSGPTCRLFNDASRCGRLLKRDAWGRSAKAPGDLGRLIPADDDDALCSAGASVEAEGRRLPNRTSRAFARSSPISSCSCGTLTSGPACRLPEDAPRRSRLLERDARGRFAKAPGDLGRSIPADDDDVPCSVGASVEAAVDGLRVTFIGRVWDSRFLGWLVVRAPYALGCRALGRQTNTCRPPRTRSTHGTQGRSACKRPSSR</sequence>
<gene>
    <name evidence="2" type="ORF">BDB_180187</name>
</gene>
<reference evidence="2" key="1">
    <citation type="journal article" date="2011" name="PLoS ONE">
        <title>Ralstonia syzygii, the Blood Disease Bacterium and some Asian R. solanacearum strains form a single genomic species despite divergent lifestyles.</title>
        <authorList>
            <person name="Remenant B."/>
            <person name="de Cambiaire J.C."/>
            <person name="Cellier G."/>
            <person name="Jacobs J.M."/>
            <person name="Mangenot S."/>
            <person name="Barbe V."/>
            <person name="Lajus A."/>
            <person name="Vallenet D."/>
            <person name="Medigue C."/>
            <person name="Fegan M."/>
            <person name="Allen C."/>
            <person name="Prior P."/>
        </authorList>
    </citation>
    <scope>NUCLEOTIDE SEQUENCE</scope>
    <source>
        <strain evidence="2">R229</strain>
    </source>
</reference>
<dbReference type="AlphaFoldDB" id="G2ZSY1"/>
<protein>
    <submittedName>
        <fullName evidence="2">Uncharacterized protein</fullName>
    </submittedName>
</protein>
<accession>G2ZSY1</accession>
<evidence type="ECO:0000256" key="1">
    <source>
        <dbReference type="SAM" id="MobiDB-lite"/>
    </source>
</evidence>
<name>G2ZSY1_9RALS</name>
<proteinExistence type="predicted"/>